<name>A0A6G1JEW4_9PLEO</name>
<protein>
    <recommendedName>
        <fullName evidence="3">Reverse transcriptase Ty1/copia-type domain-containing protein</fullName>
    </recommendedName>
</protein>
<accession>A0A6G1JEW4</accession>
<organism evidence="1 2">
    <name type="scientific">Lentithecium fluviatile CBS 122367</name>
    <dbReference type="NCBI Taxonomy" id="1168545"/>
    <lineage>
        <taxon>Eukaryota</taxon>
        <taxon>Fungi</taxon>
        <taxon>Dikarya</taxon>
        <taxon>Ascomycota</taxon>
        <taxon>Pezizomycotina</taxon>
        <taxon>Dothideomycetes</taxon>
        <taxon>Pleosporomycetidae</taxon>
        <taxon>Pleosporales</taxon>
        <taxon>Massarineae</taxon>
        <taxon>Lentitheciaceae</taxon>
        <taxon>Lentithecium</taxon>
    </lineage>
</organism>
<proteinExistence type="predicted"/>
<keyword evidence="2" id="KW-1185">Reference proteome</keyword>
<evidence type="ECO:0000313" key="2">
    <source>
        <dbReference type="Proteomes" id="UP000799291"/>
    </source>
</evidence>
<evidence type="ECO:0000313" key="1">
    <source>
        <dbReference type="EMBL" id="KAF2688978.1"/>
    </source>
</evidence>
<dbReference type="AlphaFoldDB" id="A0A6G1JEW4"/>
<dbReference type="Proteomes" id="UP000799291">
    <property type="component" value="Unassembled WGS sequence"/>
</dbReference>
<reference evidence="1" key="1">
    <citation type="journal article" date="2020" name="Stud. Mycol.">
        <title>101 Dothideomycetes genomes: a test case for predicting lifestyles and emergence of pathogens.</title>
        <authorList>
            <person name="Haridas S."/>
            <person name="Albert R."/>
            <person name="Binder M."/>
            <person name="Bloem J."/>
            <person name="Labutti K."/>
            <person name="Salamov A."/>
            <person name="Andreopoulos B."/>
            <person name="Baker S."/>
            <person name="Barry K."/>
            <person name="Bills G."/>
            <person name="Bluhm B."/>
            <person name="Cannon C."/>
            <person name="Castanera R."/>
            <person name="Culley D."/>
            <person name="Daum C."/>
            <person name="Ezra D."/>
            <person name="Gonzalez J."/>
            <person name="Henrissat B."/>
            <person name="Kuo A."/>
            <person name="Liang C."/>
            <person name="Lipzen A."/>
            <person name="Lutzoni F."/>
            <person name="Magnuson J."/>
            <person name="Mondo S."/>
            <person name="Nolan M."/>
            <person name="Ohm R."/>
            <person name="Pangilinan J."/>
            <person name="Park H.-J."/>
            <person name="Ramirez L."/>
            <person name="Alfaro M."/>
            <person name="Sun H."/>
            <person name="Tritt A."/>
            <person name="Yoshinaga Y."/>
            <person name="Zwiers L.-H."/>
            <person name="Turgeon B."/>
            <person name="Goodwin S."/>
            <person name="Spatafora J."/>
            <person name="Crous P."/>
            <person name="Grigoriev I."/>
        </authorList>
    </citation>
    <scope>NUCLEOTIDE SEQUENCE</scope>
    <source>
        <strain evidence="1">CBS 122367</strain>
    </source>
</reference>
<evidence type="ECO:0008006" key="3">
    <source>
        <dbReference type="Google" id="ProtNLM"/>
    </source>
</evidence>
<gene>
    <name evidence="1" type="ORF">K458DRAFT_414646</name>
</gene>
<dbReference type="EMBL" id="MU005573">
    <property type="protein sequence ID" value="KAF2688978.1"/>
    <property type="molecule type" value="Genomic_DNA"/>
</dbReference>
<sequence length="80" mass="9364">MWVFTYKYDGDGYPYKYKARLVARGDLQQAHDDAYAATLAARTFRAVIALANQFDLELIQYDARRRHDQDPWEAEACYVP</sequence>